<dbReference type="EMBL" id="MK327938">
    <property type="protein sequence ID" value="QBO63938.1"/>
    <property type="molecule type" value="Genomic_DNA"/>
</dbReference>
<reference evidence="1 2" key="1">
    <citation type="submission" date="2018-12" db="EMBL/GenBank/DDBJ databases">
        <title>Still something new to discover - new insights into E. coli phage diversity and taxonomy.</title>
        <authorList>
            <person name="Korf I.H.E."/>
            <person name="Adriaennsens E."/>
            <person name="Dreiseikelmann B."/>
            <person name="Kropinski A."/>
            <person name="Nimtz M."/>
            <person name="Meier-Kolthoff J.P."/>
            <person name="Rohde M."/>
            <person name="van Raaij M."/>
            <person name="Wittmann J."/>
        </authorList>
    </citation>
    <scope>NUCLEOTIDE SEQUENCE [LARGE SCALE GENOMIC DNA]</scope>
</reference>
<organismHost>
    <name type="scientific">Escherichia coli</name>
    <dbReference type="NCBI Taxonomy" id="562"/>
</organismHost>
<proteinExistence type="predicted"/>
<evidence type="ECO:0000313" key="1">
    <source>
        <dbReference type="EMBL" id="QBO63938.1"/>
    </source>
</evidence>
<organism evidence="1 2">
    <name type="scientific">Escherichia phage vB_EcoM_Goslar</name>
    <dbReference type="NCBI Taxonomy" id="2502409"/>
    <lineage>
        <taxon>Viruses</taxon>
        <taxon>Duplodnaviria</taxon>
        <taxon>Heunggongvirae</taxon>
        <taxon>Uroviricota</taxon>
        <taxon>Caudoviricetes</taxon>
        <taxon>Chimalliviridae</taxon>
        <taxon>Goslarvirus</taxon>
        <taxon>Goslarvirus goslar</taxon>
    </lineage>
</organism>
<sequence>MANPLRRINATQIKKEPNDSPVLSEALEFTCSSELIEELCRFLQSFTIKHVNLNTNITLLQPVREGGGDYAVILF</sequence>
<keyword evidence="2" id="KW-1185">Reference proteome</keyword>
<name>A0A482GEB6_BPGOS</name>
<dbReference type="Proteomes" id="UP000294673">
    <property type="component" value="Segment"/>
</dbReference>
<gene>
    <name evidence="1" type="ORF">Goslar_00145</name>
</gene>
<accession>A0A482GEB6</accession>
<protein>
    <submittedName>
        <fullName evidence="1">Uncharacterized protein</fullName>
    </submittedName>
</protein>
<evidence type="ECO:0000313" key="2">
    <source>
        <dbReference type="Proteomes" id="UP000294673"/>
    </source>
</evidence>